<keyword evidence="2" id="KW-1185">Reference proteome</keyword>
<reference evidence="1 2" key="1">
    <citation type="journal article" date="2024" name="Front. Plant Sci.">
        <title>Comprehensive phenomic and genomic studies of the species, Pectobacterium cacticida and proposal for reclassification as Alcorniella cacticida comb. nov.</title>
        <authorList>
            <person name="Jonca J."/>
            <person name="Pirhonen M."/>
            <person name="Waleron M.M."/>
            <person name="Gawor J."/>
            <person name="Mrozik A."/>
            <person name="Smoktunowicz M."/>
            <person name="Waleron K."/>
            <person name="Waleron M."/>
        </authorList>
    </citation>
    <scope>NUCLEOTIDE SEQUENCE [LARGE SCALE GENOMIC DNA]</scope>
    <source>
        <strain evidence="1 2">DPMP6</strain>
    </source>
</reference>
<proteinExistence type="predicted"/>
<accession>A0ABZ2GA09</accession>
<name>A0ABZ2GA09_9GAMM</name>
<protein>
    <submittedName>
        <fullName evidence="1">Uncharacterized protein</fullName>
    </submittedName>
</protein>
<evidence type="ECO:0000313" key="1">
    <source>
        <dbReference type="EMBL" id="WWO38701.1"/>
    </source>
</evidence>
<organism evidence="1 2">
    <name type="scientific">Pectobacterium cacticida</name>
    <dbReference type="NCBI Taxonomy" id="69221"/>
    <lineage>
        <taxon>Bacteria</taxon>
        <taxon>Pseudomonadati</taxon>
        <taxon>Pseudomonadota</taxon>
        <taxon>Gammaproteobacteria</taxon>
        <taxon>Enterobacterales</taxon>
        <taxon>Pectobacteriaceae</taxon>
        <taxon>Pectobacterium</taxon>
    </lineage>
</organism>
<dbReference type="EMBL" id="CP125967">
    <property type="protein sequence ID" value="WWO38701.1"/>
    <property type="molecule type" value="Genomic_DNA"/>
</dbReference>
<gene>
    <name evidence="1" type="ORF">QNA12_01295</name>
</gene>
<dbReference type="Proteomes" id="UP001379444">
    <property type="component" value="Chromosome"/>
</dbReference>
<sequence length="118" mass="13941">MSLETQKIYDLAISALSILDENVISDDDYYLIKDKNPNIESELKYISDTVVKPWFLESEPSRRQRIVQSLIFIIENNENGVDIVFNGVNFVFDYDIEDKLLFLKRIKCFFEEYIINSE</sequence>
<dbReference type="RefSeq" id="WP_264497287.1">
    <property type="nucleotide sequence ID" value="NZ_CP109947.1"/>
</dbReference>
<evidence type="ECO:0000313" key="2">
    <source>
        <dbReference type="Proteomes" id="UP001379444"/>
    </source>
</evidence>